<protein>
    <recommendedName>
        <fullName evidence="3">C2H2-type domain-containing protein</fullName>
    </recommendedName>
</protein>
<dbReference type="PROSITE" id="PS50157">
    <property type="entry name" value="ZINC_FINGER_C2H2_2"/>
    <property type="match status" value="1"/>
</dbReference>
<gene>
    <name evidence="4" type="ORF">POSPLADRAFT_1034453</name>
</gene>
<dbReference type="EMBL" id="KZ110599">
    <property type="protein sequence ID" value="OSX60872.1"/>
    <property type="molecule type" value="Genomic_DNA"/>
</dbReference>
<organism evidence="4 5">
    <name type="scientific">Postia placenta MAD-698-R-SB12</name>
    <dbReference type="NCBI Taxonomy" id="670580"/>
    <lineage>
        <taxon>Eukaryota</taxon>
        <taxon>Fungi</taxon>
        <taxon>Dikarya</taxon>
        <taxon>Basidiomycota</taxon>
        <taxon>Agaricomycotina</taxon>
        <taxon>Agaricomycetes</taxon>
        <taxon>Polyporales</taxon>
        <taxon>Adustoporiaceae</taxon>
        <taxon>Rhodonia</taxon>
    </lineage>
</organism>
<dbReference type="OrthoDB" id="8922241at2759"/>
<feature type="domain" description="C2H2-type" evidence="3">
    <location>
        <begin position="144"/>
        <end position="167"/>
    </location>
</feature>
<dbReference type="AlphaFoldDB" id="A0A1X6MXA2"/>
<accession>A0A1X6MXA2</accession>
<keyword evidence="5" id="KW-1185">Reference proteome</keyword>
<evidence type="ECO:0000313" key="4">
    <source>
        <dbReference type="EMBL" id="OSX60872.1"/>
    </source>
</evidence>
<dbReference type="RefSeq" id="XP_024337666.1">
    <property type="nucleotide sequence ID" value="XM_024477022.1"/>
</dbReference>
<feature type="compositionally biased region" description="Basic and acidic residues" evidence="2">
    <location>
        <begin position="61"/>
        <end position="71"/>
    </location>
</feature>
<evidence type="ECO:0000256" key="1">
    <source>
        <dbReference type="PROSITE-ProRule" id="PRU00042"/>
    </source>
</evidence>
<feature type="region of interest" description="Disordered" evidence="2">
    <location>
        <begin position="1"/>
        <end position="77"/>
    </location>
</feature>
<name>A0A1X6MXA2_9APHY</name>
<evidence type="ECO:0000256" key="2">
    <source>
        <dbReference type="SAM" id="MobiDB-lite"/>
    </source>
</evidence>
<dbReference type="GeneID" id="36321972"/>
<dbReference type="InterPro" id="IPR013087">
    <property type="entry name" value="Znf_C2H2_type"/>
</dbReference>
<keyword evidence="1" id="KW-0479">Metal-binding</keyword>
<proteinExistence type="predicted"/>
<dbReference type="Proteomes" id="UP000194127">
    <property type="component" value="Unassembled WGS sequence"/>
</dbReference>
<evidence type="ECO:0000313" key="5">
    <source>
        <dbReference type="Proteomes" id="UP000194127"/>
    </source>
</evidence>
<sequence>MLAQFPDWSGVFRASPYQSPIKRKRHRRSGDTEIDLNLGRHSKRPHTEGPGGTNLGSNATDKYRTHEEKGDQSTQDLIDTNAVVDAAVFVEHIAEDGVVEDEDSDGPAGNGDEDIQFTEQPGLEGLGLEELKQRIRFETEVVKFRCPLCLKLYSDYDAVVRHLKTVHKKGLDWWTCPRPLLRANPLSICSMTVTLSLVAGFVI</sequence>
<evidence type="ECO:0000259" key="3">
    <source>
        <dbReference type="PROSITE" id="PS50157"/>
    </source>
</evidence>
<dbReference type="PROSITE" id="PS00028">
    <property type="entry name" value="ZINC_FINGER_C2H2_1"/>
    <property type="match status" value="1"/>
</dbReference>
<keyword evidence="1" id="KW-0863">Zinc-finger</keyword>
<dbReference type="GO" id="GO:0008270">
    <property type="term" value="F:zinc ion binding"/>
    <property type="evidence" value="ECO:0007669"/>
    <property type="project" value="UniProtKB-KW"/>
</dbReference>
<keyword evidence="1" id="KW-0862">Zinc</keyword>
<reference evidence="4 5" key="1">
    <citation type="submission" date="2017-04" db="EMBL/GenBank/DDBJ databases">
        <title>Genome Sequence of the Model Brown-Rot Fungus Postia placenta SB12.</title>
        <authorList>
            <consortium name="DOE Joint Genome Institute"/>
            <person name="Gaskell J."/>
            <person name="Kersten P."/>
            <person name="Larrondo L.F."/>
            <person name="Canessa P."/>
            <person name="Martinez D."/>
            <person name="Hibbett D."/>
            <person name="Schmoll M."/>
            <person name="Kubicek C.P."/>
            <person name="Martinez A.T."/>
            <person name="Yadav J."/>
            <person name="Master E."/>
            <person name="Magnuson J.K."/>
            <person name="James T."/>
            <person name="Yaver D."/>
            <person name="Berka R."/>
            <person name="Labutti K."/>
            <person name="Lipzen A."/>
            <person name="Aerts A."/>
            <person name="Barry K."/>
            <person name="Henrissat B."/>
            <person name="Blanchette R."/>
            <person name="Grigoriev I."/>
            <person name="Cullen D."/>
        </authorList>
    </citation>
    <scope>NUCLEOTIDE SEQUENCE [LARGE SCALE GENOMIC DNA]</scope>
    <source>
        <strain evidence="4 5">MAD-698-R-SB12</strain>
    </source>
</reference>